<organism evidence="2 3">
    <name type="scientific">Pleurodeles waltl</name>
    <name type="common">Iberian ribbed newt</name>
    <dbReference type="NCBI Taxonomy" id="8319"/>
    <lineage>
        <taxon>Eukaryota</taxon>
        <taxon>Metazoa</taxon>
        <taxon>Chordata</taxon>
        <taxon>Craniata</taxon>
        <taxon>Vertebrata</taxon>
        <taxon>Euteleostomi</taxon>
        <taxon>Amphibia</taxon>
        <taxon>Batrachia</taxon>
        <taxon>Caudata</taxon>
        <taxon>Salamandroidea</taxon>
        <taxon>Salamandridae</taxon>
        <taxon>Pleurodelinae</taxon>
        <taxon>Pleurodeles</taxon>
    </lineage>
</organism>
<dbReference type="EMBL" id="JANPWB010000008">
    <property type="protein sequence ID" value="KAJ1165400.1"/>
    <property type="molecule type" value="Genomic_DNA"/>
</dbReference>
<feature type="compositionally biased region" description="Polar residues" evidence="1">
    <location>
        <begin position="101"/>
        <end position="117"/>
    </location>
</feature>
<reference evidence="2" key="1">
    <citation type="journal article" date="2022" name="bioRxiv">
        <title>Sequencing and chromosome-scale assembly of the giantPleurodeles waltlgenome.</title>
        <authorList>
            <person name="Brown T."/>
            <person name="Elewa A."/>
            <person name="Iarovenko S."/>
            <person name="Subramanian E."/>
            <person name="Araus A.J."/>
            <person name="Petzold A."/>
            <person name="Susuki M."/>
            <person name="Suzuki K.-i.T."/>
            <person name="Hayashi T."/>
            <person name="Toyoda A."/>
            <person name="Oliveira C."/>
            <person name="Osipova E."/>
            <person name="Leigh N.D."/>
            <person name="Simon A."/>
            <person name="Yun M.H."/>
        </authorList>
    </citation>
    <scope>NUCLEOTIDE SEQUENCE</scope>
    <source>
        <strain evidence="2">20211129_DDA</strain>
        <tissue evidence="2">Liver</tissue>
    </source>
</reference>
<dbReference type="Proteomes" id="UP001066276">
    <property type="component" value="Chromosome 4_2"/>
</dbReference>
<name>A0AAV7SMR8_PLEWA</name>
<evidence type="ECO:0000256" key="1">
    <source>
        <dbReference type="SAM" id="MobiDB-lite"/>
    </source>
</evidence>
<gene>
    <name evidence="2" type="ORF">NDU88_005828</name>
</gene>
<protein>
    <submittedName>
        <fullName evidence="2">Uncharacterized protein</fullName>
    </submittedName>
</protein>
<feature type="region of interest" description="Disordered" evidence="1">
    <location>
        <begin position="97"/>
        <end position="117"/>
    </location>
</feature>
<sequence length="117" mass="13108">MDSNNWQQENLSSREAVPVSVIPDRRLYDMLNNASSTLAVPVSVIPDRTFLKALRNASNALRSAVPVSEIPDRRERRTIQRNAPLFDEGLLCLSARIPTGENGSNSRESTAARQRRF</sequence>
<dbReference type="AlphaFoldDB" id="A0AAV7SMR8"/>
<evidence type="ECO:0000313" key="2">
    <source>
        <dbReference type="EMBL" id="KAJ1165400.1"/>
    </source>
</evidence>
<evidence type="ECO:0000313" key="3">
    <source>
        <dbReference type="Proteomes" id="UP001066276"/>
    </source>
</evidence>
<comment type="caution">
    <text evidence="2">The sequence shown here is derived from an EMBL/GenBank/DDBJ whole genome shotgun (WGS) entry which is preliminary data.</text>
</comment>
<proteinExistence type="predicted"/>
<accession>A0AAV7SMR8</accession>
<keyword evidence="3" id="KW-1185">Reference proteome</keyword>